<evidence type="ECO:0000313" key="1">
    <source>
        <dbReference type="EMBL" id="KAG0422568.1"/>
    </source>
</evidence>
<sequence>MSGPRRVQLECARNTFTSTSYETSSLLKLEFGLGHGIRKLKPDAVPTLFKHTEPRRPPIERGALAKRKRSEDALNAAAPGPSQQEAAPDPATDDDSEILASSEQPNPNRIHEAKFLVFESNLRELLDRCLVCGSTHCEVELSFVGTMVLAQLTCPEFHVRVWRSQPVLCRKPMGNISVCSAILFTGSSPTKVLRLFSLMGIQCVKKSQYFKFQSCYLLPAVTEVWLFEQAALLDRLRGTTLCLAGDGRADTPGHCADFGRYTLLETTTGQVIHTELVKSTEVSSSNRMETEGMERCLTYLCAQDVSVDSLVTDRHSEGKASMRRNHPEIKHQFDVWHVAKGIKKKIVAVARTKQHSVLLKWMKNIVRHLHWRPHKQCTLTPFTQAVSTATCQIVSGLKKQTFSLESFHAVLIHFAPKSSKFEYDGMLARTYIASLHFNHNADRASLLDADGMPKFFQQSSKAEKRWTLAPAKENVTFDNVRKLTDALLECVIRWPTYAIASEAAYRVSHDTLSSKCGVKPPMEDAVPMRRSRFST</sequence>
<proteinExistence type="predicted"/>
<name>A0AC60PNM8_IXOPE</name>
<reference evidence="1 2" key="1">
    <citation type="journal article" date="2020" name="Cell">
        <title>Large-Scale Comparative Analyses of Tick Genomes Elucidate Their Genetic Diversity and Vector Capacities.</title>
        <authorList>
            <consortium name="Tick Genome and Microbiome Consortium (TIGMIC)"/>
            <person name="Jia N."/>
            <person name="Wang J."/>
            <person name="Shi W."/>
            <person name="Du L."/>
            <person name="Sun Y."/>
            <person name="Zhan W."/>
            <person name="Jiang J.F."/>
            <person name="Wang Q."/>
            <person name="Zhang B."/>
            <person name="Ji P."/>
            <person name="Bell-Sakyi L."/>
            <person name="Cui X.M."/>
            <person name="Yuan T.T."/>
            <person name="Jiang B.G."/>
            <person name="Yang W.F."/>
            <person name="Lam T.T."/>
            <person name="Chang Q.C."/>
            <person name="Ding S.J."/>
            <person name="Wang X.J."/>
            <person name="Zhu J.G."/>
            <person name="Ruan X.D."/>
            <person name="Zhao L."/>
            <person name="Wei J.T."/>
            <person name="Ye R.Z."/>
            <person name="Que T.C."/>
            <person name="Du C.H."/>
            <person name="Zhou Y.H."/>
            <person name="Cheng J.X."/>
            <person name="Dai P.F."/>
            <person name="Guo W.B."/>
            <person name="Han X.H."/>
            <person name="Huang E.J."/>
            <person name="Li L.F."/>
            <person name="Wei W."/>
            <person name="Gao Y.C."/>
            <person name="Liu J.Z."/>
            <person name="Shao H.Z."/>
            <person name="Wang X."/>
            <person name="Wang C.C."/>
            <person name="Yang T.C."/>
            <person name="Huo Q.B."/>
            <person name="Li W."/>
            <person name="Chen H.Y."/>
            <person name="Chen S.E."/>
            <person name="Zhou L.G."/>
            <person name="Ni X.B."/>
            <person name="Tian J.H."/>
            <person name="Sheng Y."/>
            <person name="Liu T."/>
            <person name="Pan Y.S."/>
            <person name="Xia L.Y."/>
            <person name="Li J."/>
            <person name="Zhao F."/>
            <person name="Cao W.C."/>
        </authorList>
    </citation>
    <scope>NUCLEOTIDE SEQUENCE [LARGE SCALE GENOMIC DNA]</scope>
    <source>
        <strain evidence="1">Iper-2018</strain>
    </source>
</reference>
<protein>
    <submittedName>
        <fullName evidence="1">Uncharacterized protein</fullName>
    </submittedName>
</protein>
<keyword evidence="2" id="KW-1185">Reference proteome</keyword>
<organism evidence="1 2">
    <name type="scientific">Ixodes persulcatus</name>
    <name type="common">Taiga tick</name>
    <dbReference type="NCBI Taxonomy" id="34615"/>
    <lineage>
        <taxon>Eukaryota</taxon>
        <taxon>Metazoa</taxon>
        <taxon>Ecdysozoa</taxon>
        <taxon>Arthropoda</taxon>
        <taxon>Chelicerata</taxon>
        <taxon>Arachnida</taxon>
        <taxon>Acari</taxon>
        <taxon>Parasitiformes</taxon>
        <taxon>Ixodida</taxon>
        <taxon>Ixodoidea</taxon>
        <taxon>Ixodidae</taxon>
        <taxon>Ixodinae</taxon>
        <taxon>Ixodes</taxon>
    </lineage>
</organism>
<dbReference type="EMBL" id="JABSTQ010010207">
    <property type="protein sequence ID" value="KAG0422568.1"/>
    <property type="molecule type" value="Genomic_DNA"/>
</dbReference>
<dbReference type="Proteomes" id="UP000805193">
    <property type="component" value="Unassembled WGS sequence"/>
</dbReference>
<gene>
    <name evidence="1" type="ORF">HPB47_001618</name>
</gene>
<comment type="caution">
    <text evidence="1">The sequence shown here is derived from an EMBL/GenBank/DDBJ whole genome shotgun (WGS) entry which is preliminary data.</text>
</comment>
<evidence type="ECO:0000313" key="2">
    <source>
        <dbReference type="Proteomes" id="UP000805193"/>
    </source>
</evidence>
<accession>A0AC60PNM8</accession>